<dbReference type="STRING" id="411471.SUBVAR_05141"/>
<dbReference type="Gene3D" id="1.10.260.40">
    <property type="entry name" value="lambda repressor-like DNA-binding domains"/>
    <property type="match status" value="1"/>
</dbReference>
<organism evidence="2 3">
    <name type="scientific">Subdoligranulum variabile DSM 15176</name>
    <dbReference type="NCBI Taxonomy" id="411471"/>
    <lineage>
        <taxon>Bacteria</taxon>
        <taxon>Bacillati</taxon>
        <taxon>Bacillota</taxon>
        <taxon>Clostridia</taxon>
        <taxon>Eubacteriales</taxon>
        <taxon>Oscillospiraceae</taxon>
        <taxon>Subdoligranulum</taxon>
    </lineage>
</organism>
<dbReference type="GO" id="GO:0003677">
    <property type="term" value="F:DNA binding"/>
    <property type="evidence" value="ECO:0007669"/>
    <property type="project" value="InterPro"/>
</dbReference>
<gene>
    <name evidence="2" type="ORF">SUBVAR_05141</name>
</gene>
<dbReference type="PROSITE" id="PS50943">
    <property type="entry name" value="HTH_CROC1"/>
    <property type="match status" value="1"/>
</dbReference>
<keyword evidence="3" id="KW-1185">Reference proteome</keyword>
<dbReference type="InterPro" id="IPR001387">
    <property type="entry name" value="Cro/C1-type_HTH"/>
</dbReference>
<dbReference type="Pfam" id="PF13443">
    <property type="entry name" value="HTH_26"/>
    <property type="match status" value="1"/>
</dbReference>
<evidence type="ECO:0000313" key="3">
    <source>
        <dbReference type="Proteomes" id="UP000003438"/>
    </source>
</evidence>
<protein>
    <recommendedName>
        <fullName evidence="1">HTH cro/C1-type domain-containing protein</fullName>
    </recommendedName>
</protein>
<evidence type="ECO:0000259" key="1">
    <source>
        <dbReference type="PROSITE" id="PS50943"/>
    </source>
</evidence>
<dbReference type="AlphaFoldDB" id="D1PLA3"/>
<proteinExistence type="predicted"/>
<dbReference type="EMBL" id="ACBY02000020">
    <property type="protein sequence ID" value="EFB76761.1"/>
    <property type="molecule type" value="Genomic_DNA"/>
</dbReference>
<dbReference type="SUPFAM" id="SSF47413">
    <property type="entry name" value="lambda repressor-like DNA-binding domains"/>
    <property type="match status" value="1"/>
</dbReference>
<feature type="domain" description="HTH cro/C1-type" evidence="1">
    <location>
        <begin position="1"/>
        <end position="37"/>
    </location>
</feature>
<dbReference type="Proteomes" id="UP000003438">
    <property type="component" value="Unassembled WGS sequence"/>
</dbReference>
<reference evidence="2" key="1">
    <citation type="submission" date="2009-12" db="EMBL/GenBank/DDBJ databases">
        <authorList>
            <person name="Weinstock G."/>
            <person name="Sodergren E."/>
            <person name="Clifton S."/>
            <person name="Fulton L."/>
            <person name="Fulton B."/>
            <person name="Courtney L."/>
            <person name="Fronick C."/>
            <person name="Harrison M."/>
            <person name="Strong C."/>
            <person name="Farmer C."/>
            <person name="Delahaunty K."/>
            <person name="Markovic C."/>
            <person name="Hall O."/>
            <person name="Minx P."/>
            <person name="Tomlinson C."/>
            <person name="Mitreva M."/>
            <person name="Nelson J."/>
            <person name="Hou S."/>
            <person name="Wollam A."/>
            <person name="Pepin K.H."/>
            <person name="Johnson M."/>
            <person name="Bhonagiri V."/>
            <person name="Nash W.E."/>
            <person name="Warren W."/>
            <person name="Chinwalla A."/>
            <person name="Mardis E.R."/>
            <person name="Wilson R.K."/>
        </authorList>
    </citation>
    <scope>NUCLEOTIDE SEQUENCE [LARGE SCALE GENOMIC DNA]</scope>
    <source>
        <strain evidence="2">DSM 15176</strain>
    </source>
</reference>
<dbReference type="CDD" id="cd00093">
    <property type="entry name" value="HTH_XRE"/>
    <property type="match status" value="1"/>
</dbReference>
<sequence>MGLSNSTVTKWKKTGATPSGETMTKIAAYFGVSVDDLLKQEKDLAPKSKVTDEDIKFALFGGGPVSDAQYEEVKQFVRFIKERDAHGKKE</sequence>
<evidence type="ECO:0000313" key="2">
    <source>
        <dbReference type="EMBL" id="EFB76761.1"/>
    </source>
</evidence>
<accession>D1PLA3</accession>
<dbReference type="InterPro" id="IPR010982">
    <property type="entry name" value="Lambda_DNA-bd_dom_sf"/>
</dbReference>
<name>D1PLA3_9FIRM</name>
<dbReference type="HOGENOM" id="CLU_066192_4_0_9"/>
<comment type="caution">
    <text evidence="2">The sequence shown here is derived from an EMBL/GenBank/DDBJ whole genome shotgun (WGS) entry which is preliminary data.</text>
</comment>